<reference evidence="2" key="1">
    <citation type="submission" date="2016-10" db="EMBL/GenBank/DDBJ databases">
        <authorList>
            <person name="Varghese N."/>
            <person name="Submissions S."/>
        </authorList>
    </citation>
    <scope>NUCLEOTIDE SEQUENCE [LARGE SCALE GENOMIC DNA]</scope>
    <source>
        <strain evidence="2">Z-7934</strain>
    </source>
</reference>
<dbReference type="GO" id="GO:0008168">
    <property type="term" value="F:methyltransferase activity"/>
    <property type="evidence" value="ECO:0007669"/>
    <property type="project" value="UniProtKB-KW"/>
</dbReference>
<dbReference type="InterPro" id="IPR005358">
    <property type="entry name" value="Puta_zinc/iron-chelating_dom"/>
</dbReference>
<accession>A0A1I3C7M8</accession>
<name>A0A1I3C7M8_9FIRM</name>
<dbReference type="RefSeq" id="WP_093370851.1">
    <property type="nucleotide sequence ID" value="NZ_FOQA01000002.1"/>
</dbReference>
<keyword evidence="1" id="KW-0808">Transferase</keyword>
<keyword evidence="2" id="KW-1185">Reference proteome</keyword>
<sequence>MTEKKRVVLEPTYMKQFHCIGSACEDSCCIGWRVDLDKKTYLAYKNIQNQTLKPLMEKQVSRKHNQKSDKSYGKIKMEKNGRCPFLDEKNLCKVYIHAGESYLSDTCRFYPRMVKKVDGKFERAATPSCPEIVRVGLLNPDGIAFQQVEESRNLPIVVKKQFDTEGHTYLNKAQRYFWEIRMFSLNLLQNRNYSLSDRLVLLGITYQKMEALQKEKRVKEIPGMIISMKEKIGDGSFREELEKIPANTKLQMRLVKAMTDKRVLEGVRNKRYIECLKETLLGIGYEKGWNIEGVNKKYDDHYREYVVPYLEEKEYILENFLVNEYFKELMPFGSFESIWDSYLYLCMLYSMVKLHMIGMAGYHQGLTDELMIKLIQSLSKIVLHNNRYIQRMITQLRDNNQDSLAFMAILVKN</sequence>
<dbReference type="STRING" id="69895.SAMN05192551_102255"/>
<dbReference type="GO" id="GO:0032259">
    <property type="term" value="P:methylation"/>
    <property type="evidence" value="ECO:0007669"/>
    <property type="project" value="UniProtKB-KW"/>
</dbReference>
<evidence type="ECO:0000313" key="2">
    <source>
        <dbReference type="Proteomes" id="UP000199287"/>
    </source>
</evidence>
<protein>
    <submittedName>
        <fullName evidence="1">Lysine-N-methylase</fullName>
    </submittedName>
</protein>
<dbReference type="AlphaFoldDB" id="A0A1I3C7M8"/>
<dbReference type="OrthoDB" id="86584at2"/>
<dbReference type="Pfam" id="PF03692">
    <property type="entry name" value="CxxCxxCC"/>
    <property type="match status" value="1"/>
</dbReference>
<organism evidence="1 2">
    <name type="scientific">Tindallia magadiensis</name>
    <dbReference type="NCBI Taxonomy" id="69895"/>
    <lineage>
        <taxon>Bacteria</taxon>
        <taxon>Bacillati</taxon>
        <taxon>Bacillota</taxon>
        <taxon>Clostridia</taxon>
        <taxon>Peptostreptococcales</taxon>
        <taxon>Tindalliaceae</taxon>
        <taxon>Tindallia</taxon>
    </lineage>
</organism>
<dbReference type="NCBIfam" id="NF038110">
    <property type="entry name" value="Lys_methyl_FliB"/>
    <property type="match status" value="1"/>
</dbReference>
<dbReference type="Proteomes" id="UP000199287">
    <property type="component" value="Unassembled WGS sequence"/>
</dbReference>
<dbReference type="EMBL" id="FOQA01000002">
    <property type="protein sequence ID" value="SFH70326.1"/>
    <property type="molecule type" value="Genomic_DNA"/>
</dbReference>
<proteinExistence type="predicted"/>
<evidence type="ECO:0000313" key="1">
    <source>
        <dbReference type="EMBL" id="SFH70326.1"/>
    </source>
</evidence>
<keyword evidence="1" id="KW-0489">Methyltransferase</keyword>
<gene>
    <name evidence="1" type="ORF">SAMN05192551_102255</name>
</gene>